<sequence length="229" mass="25964">MKNKILAIIPARGGSKRIPKKNIKSFFGREIITYSIEAAVKSEIFQKIIVSTDCNEIKSVALTAGAEVPFLRSETNSDDFATTFDVIKEVLAEVGEQFDYVCCIYPTSVFVSPEVLVDAYSKLNKNESATSIASVLQYSHPIQRSLTIDSEYLVSNHPEYYNSRSQDLEVNYHDAGQFYICRTVAVLEEERLITSRCIPYVLQDNHAQDIDTLEDWSIAELKYQLLVRK</sequence>
<keyword evidence="2" id="KW-1185">Reference proteome</keyword>
<dbReference type="OrthoDB" id="9805604at2"/>
<organism evidence="1 2">
    <name type="scientific">Photobacterium swingsii</name>
    <dbReference type="NCBI Taxonomy" id="680026"/>
    <lineage>
        <taxon>Bacteria</taxon>
        <taxon>Pseudomonadati</taxon>
        <taxon>Pseudomonadota</taxon>
        <taxon>Gammaproteobacteria</taxon>
        <taxon>Vibrionales</taxon>
        <taxon>Vibrionaceae</taxon>
        <taxon>Photobacterium</taxon>
    </lineage>
</organism>
<dbReference type="RefSeq" id="WP_048900957.1">
    <property type="nucleotide sequence ID" value="NZ_AP024852.1"/>
</dbReference>
<reference evidence="1 2" key="1">
    <citation type="submission" date="2018-01" db="EMBL/GenBank/DDBJ databases">
        <title>Whole genome sequencing of Histamine producing bacteria.</title>
        <authorList>
            <person name="Butler K."/>
        </authorList>
    </citation>
    <scope>NUCLEOTIDE SEQUENCE [LARGE SCALE GENOMIC DNA]</scope>
    <source>
        <strain evidence="1 2">DSM 24669</strain>
    </source>
</reference>
<keyword evidence="1" id="KW-0548">Nucleotidyltransferase</keyword>
<dbReference type="EMBL" id="PYLZ01000009">
    <property type="protein sequence ID" value="PSW23323.1"/>
    <property type="molecule type" value="Genomic_DNA"/>
</dbReference>
<name>A0A0J8V748_9GAMM</name>
<dbReference type="InterPro" id="IPR003329">
    <property type="entry name" value="Cytidylyl_trans"/>
</dbReference>
<proteinExistence type="predicted"/>
<evidence type="ECO:0000313" key="2">
    <source>
        <dbReference type="Proteomes" id="UP000240481"/>
    </source>
</evidence>
<comment type="caution">
    <text evidence="1">The sequence shown here is derived from an EMBL/GenBank/DDBJ whole genome shotgun (WGS) entry which is preliminary data.</text>
</comment>
<dbReference type="InterPro" id="IPR020039">
    <property type="entry name" value="PseF"/>
</dbReference>
<dbReference type="PANTHER" id="PTHR21485">
    <property type="entry name" value="HAD SUPERFAMILY MEMBERS CMAS AND KDSC"/>
    <property type="match status" value="1"/>
</dbReference>
<dbReference type="GO" id="GO:0008781">
    <property type="term" value="F:N-acylneuraminate cytidylyltransferase activity"/>
    <property type="evidence" value="ECO:0007669"/>
    <property type="project" value="TreeGrafter"/>
</dbReference>
<dbReference type="AlphaFoldDB" id="A0A0J8V748"/>
<keyword evidence="1" id="KW-0808">Transferase</keyword>
<dbReference type="STRING" id="680026.AB733_23365"/>
<dbReference type="Pfam" id="PF02348">
    <property type="entry name" value="CTP_transf_3"/>
    <property type="match status" value="1"/>
</dbReference>
<dbReference type="PANTHER" id="PTHR21485:SF6">
    <property type="entry name" value="N-ACYLNEURAMINATE CYTIDYLYLTRANSFERASE-RELATED"/>
    <property type="match status" value="1"/>
</dbReference>
<gene>
    <name evidence="1" type="primary">pseF</name>
    <name evidence="1" type="ORF">C9I94_17035</name>
</gene>
<dbReference type="InterPro" id="IPR050793">
    <property type="entry name" value="CMP-NeuNAc_synthase"/>
</dbReference>
<dbReference type="Gene3D" id="3.90.550.10">
    <property type="entry name" value="Spore Coat Polysaccharide Biosynthesis Protein SpsA, Chain A"/>
    <property type="match status" value="1"/>
</dbReference>
<dbReference type="Proteomes" id="UP000240481">
    <property type="component" value="Unassembled WGS sequence"/>
</dbReference>
<dbReference type="InterPro" id="IPR029044">
    <property type="entry name" value="Nucleotide-diphossugar_trans"/>
</dbReference>
<dbReference type="SUPFAM" id="SSF53448">
    <property type="entry name" value="Nucleotide-diphospho-sugar transferases"/>
    <property type="match status" value="1"/>
</dbReference>
<evidence type="ECO:0000313" key="1">
    <source>
        <dbReference type="EMBL" id="PSW23323.1"/>
    </source>
</evidence>
<dbReference type="NCBIfam" id="TIGR03584">
    <property type="entry name" value="PseF"/>
    <property type="match status" value="1"/>
</dbReference>
<protein>
    <submittedName>
        <fullName evidence="1">Pseudaminic acid cytidylyltransferase</fullName>
    </submittedName>
</protein>
<accession>A0A0J8V748</accession>
<dbReference type="CDD" id="cd02513">
    <property type="entry name" value="CMP-NeuAc_Synthase"/>
    <property type="match status" value="1"/>
</dbReference>